<proteinExistence type="predicted"/>
<dbReference type="HOGENOM" id="CLU_185257_0_0_6"/>
<dbReference type="STRING" id="706191.PANA_3176"/>
<dbReference type="EMBL" id="CP001875">
    <property type="protein sequence ID" value="ADD78343.1"/>
    <property type="molecule type" value="Genomic_DNA"/>
</dbReference>
<keyword evidence="2" id="KW-1185">Reference proteome</keyword>
<name>D4GM75_PANAM</name>
<dbReference type="eggNOG" id="ENOG5032WKD">
    <property type="taxonomic scope" value="Bacteria"/>
</dbReference>
<gene>
    <name evidence="1" type="ordered locus">PANA_3176</name>
</gene>
<evidence type="ECO:0000313" key="1">
    <source>
        <dbReference type="EMBL" id="ADD78343.1"/>
    </source>
</evidence>
<sequence>MMQNNISITLLVPHMTKERYSEATGLDLATIDVMLNDGRLSPFRHRLAKEGKREKVLINLVALSADAIRSYEESQASAAKVSKSIQRNSLKSTQ</sequence>
<dbReference type="RefSeq" id="WP_013027047.1">
    <property type="nucleotide sequence ID" value="NC_013956.2"/>
</dbReference>
<evidence type="ECO:0000313" key="2">
    <source>
        <dbReference type="Proteomes" id="UP000001702"/>
    </source>
</evidence>
<accession>D4GM75</accession>
<reference evidence="1 2" key="1">
    <citation type="journal article" date="2010" name="J. Bacteriol.">
        <title>Genome sequence of Pantoea ananatis LMG20103, the causative agent of Eucalyptus blight and dieback.</title>
        <authorList>
            <person name="De Maayer P."/>
            <person name="Chan W.Y."/>
            <person name="Venter S.N."/>
            <person name="Toth I.K."/>
            <person name="Birch P.R."/>
            <person name="Joubert F."/>
            <person name="Coutinho T.A."/>
        </authorList>
    </citation>
    <scope>NUCLEOTIDE SEQUENCE [LARGE SCALE GENOMIC DNA]</scope>
    <source>
        <strain evidence="1 2">LMG 20103</strain>
    </source>
</reference>
<dbReference type="Proteomes" id="UP000001702">
    <property type="component" value="Chromosome"/>
</dbReference>
<dbReference type="AlphaFoldDB" id="D4GM75"/>
<dbReference type="KEGG" id="pam:PANA_3176"/>
<organism evidence="1 2">
    <name type="scientific">Pantoea ananatis (strain LMG 20103)</name>
    <dbReference type="NCBI Taxonomy" id="706191"/>
    <lineage>
        <taxon>Bacteria</taxon>
        <taxon>Pseudomonadati</taxon>
        <taxon>Pseudomonadota</taxon>
        <taxon>Gammaproteobacteria</taxon>
        <taxon>Enterobacterales</taxon>
        <taxon>Erwiniaceae</taxon>
        <taxon>Pantoea</taxon>
    </lineage>
</organism>
<protein>
    <submittedName>
        <fullName evidence="1">Uncharacterized protein</fullName>
    </submittedName>
</protein>